<feature type="transmembrane region" description="Helical" evidence="7">
    <location>
        <begin position="101"/>
        <end position="130"/>
    </location>
</feature>
<feature type="transmembrane region" description="Helical" evidence="7">
    <location>
        <begin position="61"/>
        <end position="81"/>
    </location>
</feature>
<dbReference type="RefSeq" id="WP_310376753.1">
    <property type="nucleotide sequence ID" value="NZ_JAVDXT010000005.1"/>
</dbReference>
<feature type="domain" description="Major facilitator superfamily (MFS) profile" evidence="8">
    <location>
        <begin position="29"/>
        <end position="416"/>
    </location>
</feature>
<evidence type="ECO:0000256" key="7">
    <source>
        <dbReference type="SAM" id="Phobius"/>
    </source>
</evidence>
<dbReference type="PROSITE" id="PS50850">
    <property type="entry name" value="MFS"/>
    <property type="match status" value="1"/>
</dbReference>
<comment type="caution">
    <text evidence="9">The sequence shown here is derived from an EMBL/GenBank/DDBJ whole genome shotgun (WGS) entry which is preliminary data.</text>
</comment>
<feature type="transmembrane region" description="Helical" evidence="7">
    <location>
        <begin position="390"/>
        <end position="408"/>
    </location>
</feature>
<sequence>MPEVHSDPARAAAPNDHDLSPLAPFRRPVFRMLWSTWLMANICMWMSDVAAAWMMTSLNATPLWVALVQTASSLPVFLLGLPSGALADILDRKRYFLVTQIWVAVVACLLSLCIFLGLLSPVLLLLLIFANGIGLAMRWPVFSAIVPELVPRTQLPAALALNGVSMNASRIIGPLVAGTLIASAGSAWVFLLNAVLSLAAAVIISRWQRVHVPHPLGRERLLSAMRIGVQYVAQSYHLKGVLLRISIFFLTSTALVALLPLVARNLHGGGAGTFTLLLASMGLGAIISTLFLPQLRRRLARDALVLSGAAVQSAAMLVVALTPYTWIAVPAMLLAGAAWITTANTLSVSAQMGLPDWVRARGMSMYQMAIMGASAGGAALWGQVATVGSVQTSLLLAAVCGVSAMALVNRLLPGQGMVEDLTPSSQFKTPQAEVPPASGHVMVSIEYRIDPARAREFRNLMQESRRSRLSHGALSWELLHDINEPGRFVEMIEDASWTEHLRRFDRVTTADVALRDRKLAFHIGESPPAVTRCVMETTIKPTSAEGF</sequence>
<dbReference type="Gene3D" id="1.20.1250.20">
    <property type="entry name" value="MFS general substrate transporter like domains"/>
    <property type="match status" value="1"/>
</dbReference>
<dbReference type="PANTHER" id="PTHR23513:SF11">
    <property type="entry name" value="STAPHYLOFERRIN A TRANSPORTER"/>
    <property type="match status" value="1"/>
</dbReference>
<accession>A0ABU2CEV3</accession>
<keyword evidence="3" id="KW-1003">Cell membrane</keyword>
<evidence type="ECO:0000259" key="8">
    <source>
        <dbReference type="PROSITE" id="PS50850"/>
    </source>
</evidence>
<proteinExistence type="predicted"/>
<keyword evidence="4 7" id="KW-0812">Transmembrane</keyword>
<evidence type="ECO:0000256" key="5">
    <source>
        <dbReference type="ARBA" id="ARBA00022989"/>
    </source>
</evidence>
<evidence type="ECO:0000256" key="3">
    <source>
        <dbReference type="ARBA" id="ARBA00022475"/>
    </source>
</evidence>
<keyword evidence="10" id="KW-1185">Reference proteome</keyword>
<dbReference type="Proteomes" id="UP001180487">
    <property type="component" value="Unassembled WGS sequence"/>
</dbReference>
<feature type="transmembrane region" description="Helical" evidence="7">
    <location>
        <begin position="366"/>
        <end position="384"/>
    </location>
</feature>
<feature type="transmembrane region" description="Helical" evidence="7">
    <location>
        <begin position="269"/>
        <end position="292"/>
    </location>
</feature>
<dbReference type="InterPro" id="IPR036259">
    <property type="entry name" value="MFS_trans_sf"/>
</dbReference>
<dbReference type="PANTHER" id="PTHR23513">
    <property type="entry name" value="INTEGRAL MEMBRANE EFFLUX PROTEIN-RELATED"/>
    <property type="match status" value="1"/>
</dbReference>
<evidence type="ECO:0000256" key="2">
    <source>
        <dbReference type="ARBA" id="ARBA00022448"/>
    </source>
</evidence>
<keyword evidence="2" id="KW-0813">Transport</keyword>
<dbReference type="InterPro" id="IPR010290">
    <property type="entry name" value="TM_effector"/>
</dbReference>
<gene>
    <name evidence="9" type="ORF">J2X19_004572</name>
</gene>
<feature type="transmembrane region" description="Helical" evidence="7">
    <location>
        <begin position="32"/>
        <end position="55"/>
    </location>
</feature>
<dbReference type="InterPro" id="IPR020846">
    <property type="entry name" value="MFS_dom"/>
</dbReference>
<name>A0ABU2CEV3_9BURK</name>
<feature type="transmembrane region" description="Helical" evidence="7">
    <location>
        <begin position="241"/>
        <end position="263"/>
    </location>
</feature>
<dbReference type="SUPFAM" id="SSF103473">
    <property type="entry name" value="MFS general substrate transporter"/>
    <property type="match status" value="1"/>
</dbReference>
<evidence type="ECO:0000313" key="10">
    <source>
        <dbReference type="Proteomes" id="UP001180487"/>
    </source>
</evidence>
<feature type="transmembrane region" description="Helical" evidence="7">
    <location>
        <begin position="304"/>
        <end position="327"/>
    </location>
</feature>
<dbReference type="Pfam" id="PF05977">
    <property type="entry name" value="MFS_3"/>
    <property type="match status" value="1"/>
</dbReference>
<keyword evidence="5 7" id="KW-1133">Transmembrane helix</keyword>
<evidence type="ECO:0000256" key="4">
    <source>
        <dbReference type="ARBA" id="ARBA00022692"/>
    </source>
</evidence>
<dbReference type="CDD" id="cd06173">
    <property type="entry name" value="MFS_MefA_like"/>
    <property type="match status" value="1"/>
</dbReference>
<reference evidence="9 10" key="1">
    <citation type="submission" date="2023-07" db="EMBL/GenBank/DDBJ databases">
        <title>Sorghum-associated microbial communities from plants grown in Nebraska, USA.</title>
        <authorList>
            <person name="Schachtman D."/>
        </authorList>
    </citation>
    <scope>NUCLEOTIDE SEQUENCE [LARGE SCALE GENOMIC DNA]</scope>
    <source>
        <strain evidence="9 10">BE313</strain>
    </source>
</reference>
<organism evidence="9 10">
    <name type="scientific">Rhodoferax ferrireducens</name>
    <dbReference type="NCBI Taxonomy" id="192843"/>
    <lineage>
        <taxon>Bacteria</taxon>
        <taxon>Pseudomonadati</taxon>
        <taxon>Pseudomonadota</taxon>
        <taxon>Betaproteobacteria</taxon>
        <taxon>Burkholderiales</taxon>
        <taxon>Comamonadaceae</taxon>
        <taxon>Rhodoferax</taxon>
    </lineage>
</organism>
<comment type="subcellular location">
    <subcellularLocation>
        <location evidence="1">Cell membrane</location>
        <topology evidence="1">Multi-pass membrane protein</topology>
    </subcellularLocation>
</comment>
<evidence type="ECO:0000313" key="9">
    <source>
        <dbReference type="EMBL" id="MDR7379876.1"/>
    </source>
</evidence>
<evidence type="ECO:0000256" key="6">
    <source>
        <dbReference type="ARBA" id="ARBA00023136"/>
    </source>
</evidence>
<protein>
    <submittedName>
        <fullName evidence="9">MFS family permease</fullName>
    </submittedName>
</protein>
<evidence type="ECO:0000256" key="1">
    <source>
        <dbReference type="ARBA" id="ARBA00004651"/>
    </source>
</evidence>
<feature type="transmembrane region" description="Helical" evidence="7">
    <location>
        <begin position="333"/>
        <end position="354"/>
    </location>
</feature>
<feature type="transmembrane region" description="Helical" evidence="7">
    <location>
        <begin position="171"/>
        <end position="204"/>
    </location>
</feature>
<keyword evidence="6 7" id="KW-0472">Membrane</keyword>
<dbReference type="EMBL" id="JAVDXT010000005">
    <property type="protein sequence ID" value="MDR7379876.1"/>
    <property type="molecule type" value="Genomic_DNA"/>
</dbReference>